<reference evidence="2" key="1">
    <citation type="journal article" date="2023" name="GigaByte">
        <title>Genome assembly of the bearded iris, Iris pallida Lam.</title>
        <authorList>
            <person name="Bruccoleri R.E."/>
            <person name="Oakeley E.J."/>
            <person name="Faust A.M.E."/>
            <person name="Altorfer M."/>
            <person name="Dessus-Babus S."/>
            <person name="Burckhardt D."/>
            <person name="Oertli M."/>
            <person name="Naumann U."/>
            <person name="Petersen F."/>
            <person name="Wong J."/>
        </authorList>
    </citation>
    <scope>NUCLEOTIDE SEQUENCE</scope>
    <source>
        <strain evidence="2">GSM-AAB239-AS_SAM_17_03QT</strain>
    </source>
</reference>
<comment type="caution">
    <text evidence="2">The sequence shown here is derived from an EMBL/GenBank/DDBJ whole genome shotgun (WGS) entry which is preliminary data.</text>
</comment>
<dbReference type="Proteomes" id="UP001140949">
    <property type="component" value="Unassembled WGS sequence"/>
</dbReference>
<sequence>MENSRASLIDTSFNKLEKFDGEHFQIWKRKVTLNLQLVDVDHVLIEDEPTIPEGGTADAIAAALVKQSKWKRENSICKLLILNSMEDSLAESYSKKVKAKEIWDSLGKLYEDDKNRSKIFIVEKYHKWLFKDEMTMLPQVKEFLKLCQKLDDEKMALVDKFVVGGIVSKLSAGWSNFFARMHRKKLDISLEDLLQEIHVEDEIRSQQKMDSLSKQLAKANLVQTREFKGKQVASHHKKKDSTNLKVNGPSFKQQKSKSHVTCFNCDKNGRYMSECKSKPKPK</sequence>
<dbReference type="Pfam" id="PF14223">
    <property type="entry name" value="Retrotran_gag_2"/>
    <property type="match status" value="1"/>
</dbReference>
<organism evidence="2 3">
    <name type="scientific">Iris pallida</name>
    <name type="common">Sweet iris</name>
    <dbReference type="NCBI Taxonomy" id="29817"/>
    <lineage>
        <taxon>Eukaryota</taxon>
        <taxon>Viridiplantae</taxon>
        <taxon>Streptophyta</taxon>
        <taxon>Embryophyta</taxon>
        <taxon>Tracheophyta</taxon>
        <taxon>Spermatophyta</taxon>
        <taxon>Magnoliopsida</taxon>
        <taxon>Liliopsida</taxon>
        <taxon>Asparagales</taxon>
        <taxon>Iridaceae</taxon>
        <taxon>Iridoideae</taxon>
        <taxon>Irideae</taxon>
        <taxon>Iris</taxon>
    </lineage>
</organism>
<gene>
    <name evidence="2" type="ORF">M6B38_212750</name>
</gene>
<evidence type="ECO:0000313" key="3">
    <source>
        <dbReference type="Proteomes" id="UP001140949"/>
    </source>
</evidence>
<protein>
    <submittedName>
        <fullName evidence="2">Uncharacterized protein</fullName>
    </submittedName>
</protein>
<keyword evidence="3" id="KW-1185">Reference proteome</keyword>
<feature type="region of interest" description="Disordered" evidence="1">
    <location>
        <begin position="227"/>
        <end position="251"/>
    </location>
</feature>
<dbReference type="PANTHER" id="PTHR47592:SF27">
    <property type="entry name" value="OS08G0421700 PROTEIN"/>
    <property type="match status" value="1"/>
</dbReference>
<dbReference type="AlphaFoldDB" id="A0AAX6E4Q6"/>
<reference evidence="2" key="2">
    <citation type="submission" date="2023-04" db="EMBL/GenBank/DDBJ databases">
        <authorList>
            <person name="Bruccoleri R.E."/>
            <person name="Oakeley E.J."/>
            <person name="Faust A.-M."/>
            <person name="Dessus-Babus S."/>
            <person name="Altorfer M."/>
            <person name="Burckhardt D."/>
            <person name="Oertli M."/>
            <person name="Naumann U."/>
            <person name="Petersen F."/>
            <person name="Wong J."/>
        </authorList>
    </citation>
    <scope>NUCLEOTIDE SEQUENCE</scope>
    <source>
        <strain evidence="2">GSM-AAB239-AS_SAM_17_03QT</strain>
        <tissue evidence="2">Leaf</tissue>
    </source>
</reference>
<accession>A0AAX6E4Q6</accession>
<evidence type="ECO:0000313" key="2">
    <source>
        <dbReference type="EMBL" id="KAJ6798939.1"/>
    </source>
</evidence>
<dbReference type="PANTHER" id="PTHR47592">
    <property type="entry name" value="PBF68 PROTEIN"/>
    <property type="match status" value="1"/>
</dbReference>
<evidence type="ECO:0000256" key="1">
    <source>
        <dbReference type="SAM" id="MobiDB-lite"/>
    </source>
</evidence>
<dbReference type="EMBL" id="JANAVB010040216">
    <property type="protein sequence ID" value="KAJ6798939.1"/>
    <property type="molecule type" value="Genomic_DNA"/>
</dbReference>
<proteinExistence type="predicted"/>
<name>A0AAX6E4Q6_IRIPA</name>